<dbReference type="InterPro" id="IPR028082">
    <property type="entry name" value="Peripla_BP_I"/>
</dbReference>
<dbReference type="SUPFAM" id="SSF53822">
    <property type="entry name" value="Periplasmic binding protein-like I"/>
    <property type="match status" value="1"/>
</dbReference>
<reference evidence="6" key="1">
    <citation type="journal article" date="2021" name="Front. Microbiol.">
        <title>Comprehensive Comparative Genomics and Phenotyping of Methylobacterium Species.</title>
        <authorList>
            <person name="Alessa O."/>
            <person name="Ogura Y."/>
            <person name="Fujitani Y."/>
            <person name="Takami H."/>
            <person name="Hayashi T."/>
            <person name="Sahin N."/>
            <person name="Tani A."/>
        </authorList>
    </citation>
    <scope>NUCLEOTIDE SEQUENCE</scope>
    <source>
        <strain evidence="6">KCTC 52305</strain>
    </source>
</reference>
<dbReference type="PANTHER" id="PTHR30483">
    <property type="entry name" value="LEUCINE-SPECIFIC-BINDING PROTEIN"/>
    <property type="match status" value="1"/>
</dbReference>
<evidence type="ECO:0000256" key="3">
    <source>
        <dbReference type="ARBA" id="ARBA00022970"/>
    </source>
</evidence>
<dbReference type="CDD" id="cd06327">
    <property type="entry name" value="PBP1_SBP-like"/>
    <property type="match status" value="1"/>
</dbReference>
<keyword evidence="3" id="KW-0029">Amino-acid transport</keyword>
<evidence type="ECO:0000313" key="6">
    <source>
        <dbReference type="EMBL" id="GJD48356.1"/>
    </source>
</evidence>
<dbReference type="Proteomes" id="UP001055167">
    <property type="component" value="Unassembled WGS sequence"/>
</dbReference>
<dbReference type="EMBL" id="BPQH01000003">
    <property type="protein sequence ID" value="GJD48356.1"/>
    <property type="molecule type" value="Genomic_DNA"/>
</dbReference>
<comment type="caution">
    <text evidence="6">The sequence shown here is derived from an EMBL/GenBank/DDBJ whole genome shotgun (WGS) entry which is preliminary data.</text>
</comment>
<evidence type="ECO:0000256" key="2">
    <source>
        <dbReference type="ARBA" id="ARBA00022729"/>
    </source>
</evidence>
<organism evidence="6 7">
    <name type="scientific">Methylobacterium crusticola</name>
    <dbReference type="NCBI Taxonomy" id="1697972"/>
    <lineage>
        <taxon>Bacteria</taxon>
        <taxon>Pseudomonadati</taxon>
        <taxon>Pseudomonadota</taxon>
        <taxon>Alphaproteobacteria</taxon>
        <taxon>Hyphomicrobiales</taxon>
        <taxon>Methylobacteriaceae</taxon>
        <taxon>Methylobacterium</taxon>
    </lineage>
</organism>
<feature type="chain" id="PRO_5046023818" description="Leucine-binding protein domain-containing protein" evidence="4">
    <location>
        <begin position="20"/>
        <end position="408"/>
    </location>
</feature>
<dbReference type="InterPro" id="IPR028081">
    <property type="entry name" value="Leu-bd"/>
</dbReference>
<sequence length="408" mass="43813">MRMWVASVMLAAGLAAAHAQPPARPQAPARPVKLGVLNDQSGQYADAAGPASVEVVRMAVEDFGGTLLGAPIQVIAADHQNKPDIGSGIARKWYDTEGVDVILDLANSAVALAVSEITREKNKIMIAASVGTSALTNEKCSPNSFQWAYNTYTLARSTAKALMSQGGNEWFFLTADYAFGHALEGDASGVVRQFGGRVLGSARHPFGTNDFSSYLLQAQNSGANVLGLANTGIDVATALRQAHEFGILGRGSPMKAAALLLQITDTHAAGLANAQGLYMSEAFYWDRDEGSRAFGRRFFARVGRMPTMVQAGVYSATLHYLRAVQAAGTAETGAVLARIRSLPVDDFFSRNGHVREDGMHIHDYYLLRVKSPEQSKAPWDYYEVMATVPGEDANIPRAQSKCPLMRKS</sequence>
<feature type="signal peptide" evidence="4">
    <location>
        <begin position="1"/>
        <end position="19"/>
    </location>
</feature>
<comment type="similarity">
    <text evidence="1">Belongs to the leucine-binding protein family.</text>
</comment>
<keyword evidence="2 4" id="KW-0732">Signal</keyword>
<dbReference type="PANTHER" id="PTHR30483:SF6">
    <property type="entry name" value="PERIPLASMIC BINDING PROTEIN OF ABC TRANSPORTER FOR NATURAL AMINO ACIDS"/>
    <property type="match status" value="1"/>
</dbReference>
<dbReference type="Pfam" id="PF13458">
    <property type="entry name" value="Peripla_BP_6"/>
    <property type="match status" value="1"/>
</dbReference>
<proteinExistence type="inferred from homology"/>
<evidence type="ECO:0000256" key="4">
    <source>
        <dbReference type="SAM" id="SignalP"/>
    </source>
</evidence>
<dbReference type="Gene3D" id="3.40.50.2300">
    <property type="match status" value="2"/>
</dbReference>
<evidence type="ECO:0000259" key="5">
    <source>
        <dbReference type="Pfam" id="PF13458"/>
    </source>
</evidence>
<name>A0ABQ4QTG9_9HYPH</name>
<protein>
    <recommendedName>
        <fullName evidence="5">Leucine-binding protein domain-containing protein</fullName>
    </recommendedName>
</protein>
<dbReference type="RefSeq" id="WP_203236385.1">
    <property type="nucleotide sequence ID" value="NZ_BPQH01000003.1"/>
</dbReference>
<evidence type="ECO:0000313" key="7">
    <source>
        <dbReference type="Proteomes" id="UP001055167"/>
    </source>
</evidence>
<keyword evidence="7" id="KW-1185">Reference proteome</keyword>
<dbReference type="InterPro" id="IPR051010">
    <property type="entry name" value="BCAA_transport"/>
</dbReference>
<feature type="domain" description="Leucine-binding protein" evidence="5">
    <location>
        <begin position="31"/>
        <end position="370"/>
    </location>
</feature>
<accession>A0ABQ4QTG9</accession>
<gene>
    <name evidence="6" type="ORF">OPKNFCMD_1074</name>
</gene>
<evidence type="ECO:0000256" key="1">
    <source>
        <dbReference type="ARBA" id="ARBA00010062"/>
    </source>
</evidence>
<reference evidence="6" key="2">
    <citation type="submission" date="2021-08" db="EMBL/GenBank/DDBJ databases">
        <authorList>
            <person name="Tani A."/>
            <person name="Ola A."/>
            <person name="Ogura Y."/>
            <person name="Katsura K."/>
            <person name="Hayashi T."/>
        </authorList>
    </citation>
    <scope>NUCLEOTIDE SEQUENCE</scope>
    <source>
        <strain evidence="6">KCTC 52305</strain>
    </source>
</reference>
<keyword evidence="3" id="KW-0813">Transport</keyword>